<accession>A0A699TYY4</accession>
<organism evidence="1">
    <name type="scientific">Tanacetum cinerariifolium</name>
    <name type="common">Dalmatian daisy</name>
    <name type="synonym">Chrysanthemum cinerariifolium</name>
    <dbReference type="NCBI Taxonomy" id="118510"/>
    <lineage>
        <taxon>Eukaryota</taxon>
        <taxon>Viridiplantae</taxon>
        <taxon>Streptophyta</taxon>
        <taxon>Embryophyta</taxon>
        <taxon>Tracheophyta</taxon>
        <taxon>Spermatophyta</taxon>
        <taxon>Magnoliopsida</taxon>
        <taxon>eudicotyledons</taxon>
        <taxon>Gunneridae</taxon>
        <taxon>Pentapetalae</taxon>
        <taxon>asterids</taxon>
        <taxon>campanulids</taxon>
        <taxon>Asterales</taxon>
        <taxon>Asteraceae</taxon>
        <taxon>Asteroideae</taxon>
        <taxon>Anthemideae</taxon>
        <taxon>Anthemidinae</taxon>
        <taxon>Tanacetum</taxon>
    </lineage>
</organism>
<name>A0A699TYY4_TANCI</name>
<dbReference type="EMBL" id="BKCJ011291559">
    <property type="protein sequence ID" value="GFD16182.1"/>
    <property type="molecule type" value="Genomic_DNA"/>
</dbReference>
<reference evidence="1" key="1">
    <citation type="journal article" date="2019" name="Sci. Rep.">
        <title>Draft genome of Tanacetum cinerariifolium, the natural source of mosquito coil.</title>
        <authorList>
            <person name="Yamashiro T."/>
            <person name="Shiraishi A."/>
            <person name="Satake H."/>
            <person name="Nakayama K."/>
        </authorList>
    </citation>
    <scope>NUCLEOTIDE SEQUENCE</scope>
</reference>
<gene>
    <name evidence="1" type="ORF">Tci_888151</name>
</gene>
<evidence type="ECO:0000313" key="1">
    <source>
        <dbReference type="EMBL" id="GFD16182.1"/>
    </source>
</evidence>
<sequence length="52" mass="6075">SRGAHLTTFRTCYYMEGVGSESESDRTTRERTAEERHHPVIHDNVKEVMFYG</sequence>
<protein>
    <submittedName>
        <fullName evidence="1">Uncharacterized protein</fullName>
    </submittedName>
</protein>
<dbReference type="AlphaFoldDB" id="A0A699TYY4"/>
<proteinExistence type="predicted"/>
<feature type="non-terminal residue" evidence="1">
    <location>
        <position position="1"/>
    </location>
</feature>
<comment type="caution">
    <text evidence="1">The sequence shown here is derived from an EMBL/GenBank/DDBJ whole genome shotgun (WGS) entry which is preliminary data.</text>
</comment>